<dbReference type="Proteomes" id="UP000799424">
    <property type="component" value="Unassembled WGS sequence"/>
</dbReference>
<feature type="compositionally biased region" description="Basic and acidic residues" evidence="1">
    <location>
        <begin position="116"/>
        <end position="127"/>
    </location>
</feature>
<dbReference type="EMBL" id="MU006242">
    <property type="protein sequence ID" value="KAF2819882.1"/>
    <property type="molecule type" value="Genomic_DNA"/>
</dbReference>
<evidence type="ECO:0000313" key="3">
    <source>
        <dbReference type="Proteomes" id="UP000799424"/>
    </source>
</evidence>
<gene>
    <name evidence="2" type="ORF">CC86DRAFT_387502</name>
</gene>
<feature type="region of interest" description="Disordered" evidence="1">
    <location>
        <begin position="268"/>
        <end position="305"/>
    </location>
</feature>
<dbReference type="OrthoDB" id="10329711at2759"/>
<name>A0A6A6ZFI3_9PLEO</name>
<dbReference type="AlphaFoldDB" id="A0A6A6ZFI3"/>
<keyword evidence="3" id="KW-1185">Reference proteome</keyword>
<proteinExistence type="predicted"/>
<protein>
    <submittedName>
        <fullName evidence="2">Uncharacterized protein</fullName>
    </submittedName>
</protein>
<feature type="compositionally biased region" description="Basic and acidic residues" evidence="1">
    <location>
        <begin position="272"/>
        <end position="305"/>
    </location>
</feature>
<accession>A0A6A6ZFI3</accession>
<evidence type="ECO:0000313" key="2">
    <source>
        <dbReference type="EMBL" id="KAF2819882.1"/>
    </source>
</evidence>
<reference evidence="2" key="1">
    <citation type="journal article" date="2020" name="Stud. Mycol.">
        <title>101 Dothideomycetes genomes: a test case for predicting lifestyles and emergence of pathogens.</title>
        <authorList>
            <person name="Haridas S."/>
            <person name="Albert R."/>
            <person name="Binder M."/>
            <person name="Bloem J."/>
            <person name="Labutti K."/>
            <person name="Salamov A."/>
            <person name="Andreopoulos B."/>
            <person name="Baker S."/>
            <person name="Barry K."/>
            <person name="Bills G."/>
            <person name="Bluhm B."/>
            <person name="Cannon C."/>
            <person name="Castanera R."/>
            <person name="Culley D."/>
            <person name="Daum C."/>
            <person name="Ezra D."/>
            <person name="Gonzalez J."/>
            <person name="Henrissat B."/>
            <person name="Kuo A."/>
            <person name="Liang C."/>
            <person name="Lipzen A."/>
            <person name="Lutzoni F."/>
            <person name="Magnuson J."/>
            <person name="Mondo S."/>
            <person name="Nolan M."/>
            <person name="Ohm R."/>
            <person name="Pangilinan J."/>
            <person name="Park H.-J."/>
            <person name="Ramirez L."/>
            <person name="Alfaro M."/>
            <person name="Sun H."/>
            <person name="Tritt A."/>
            <person name="Yoshinaga Y."/>
            <person name="Zwiers L.-H."/>
            <person name="Turgeon B."/>
            <person name="Goodwin S."/>
            <person name="Spatafora J."/>
            <person name="Crous P."/>
            <person name="Grigoriev I."/>
        </authorList>
    </citation>
    <scope>NUCLEOTIDE SEQUENCE</scope>
    <source>
        <strain evidence="2">CBS 113818</strain>
    </source>
</reference>
<organism evidence="2 3">
    <name type="scientific">Ophiobolus disseminans</name>
    <dbReference type="NCBI Taxonomy" id="1469910"/>
    <lineage>
        <taxon>Eukaryota</taxon>
        <taxon>Fungi</taxon>
        <taxon>Dikarya</taxon>
        <taxon>Ascomycota</taxon>
        <taxon>Pezizomycotina</taxon>
        <taxon>Dothideomycetes</taxon>
        <taxon>Pleosporomycetidae</taxon>
        <taxon>Pleosporales</taxon>
        <taxon>Pleosporineae</taxon>
        <taxon>Phaeosphaeriaceae</taxon>
        <taxon>Ophiobolus</taxon>
    </lineage>
</organism>
<evidence type="ECO:0000256" key="1">
    <source>
        <dbReference type="SAM" id="MobiDB-lite"/>
    </source>
</evidence>
<feature type="compositionally biased region" description="Basic and acidic residues" evidence="1">
    <location>
        <begin position="136"/>
        <end position="145"/>
    </location>
</feature>
<feature type="region of interest" description="Disordered" evidence="1">
    <location>
        <begin position="115"/>
        <end position="191"/>
    </location>
</feature>
<sequence length="305" mass="34278">MSEFENDLTLAKRLSLVTDDNRCHATSFDPPHAPLETLLARLHQAGARCEELAEKNKPLDAGYMAERICRWAEEVQSTLVACNAAERQRSDDVFKAIDWYNANLEASRKSTIARYEQGKREGKEEAQLKSLQMSKTKMEVQEPSHEAGIAQLEHSPTPNDKLQDPAQPTVPTPSSYLPVAPHESTSPPPTNTSIYHIAQPTSWTSKYDRLADQDAELRKAKTGEPAIKGLIAAEVERIKAHYDLQIQHHKDRAEMLAAANVELTKQLQERGSLSEKRKATEDLELQHDGNGEESRRRRRGVGRDD</sequence>